<dbReference type="Proteomes" id="UP000790709">
    <property type="component" value="Unassembled WGS sequence"/>
</dbReference>
<accession>A0ACB8B1N2</accession>
<evidence type="ECO:0000313" key="1">
    <source>
        <dbReference type="EMBL" id="KAH7919585.1"/>
    </source>
</evidence>
<proteinExistence type="predicted"/>
<evidence type="ECO:0000313" key="2">
    <source>
        <dbReference type="Proteomes" id="UP000790709"/>
    </source>
</evidence>
<protein>
    <submittedName>
        <fullName evidence="1">PP2C-domain-containing protein</fullName>
    </submittedName>
</protein>
<gene>
    <name evidence="1" type="ORF">BV22DRAFT_853181</name>
</gene>
<organism evidence="1 2">
    <name type="scientific">Leucogyrophana mollusca</name>
    <dbReference type="NCBI Taxonomy" id="85980"/>
    <lineage>
        <taxon>Eukaryota</taxon>
        <taxon>Fungi</taxon>
        <taxon>Dikarya</taxon>
        <taxon>Basidiomycota</taxon>
        <taxon>Agaricomycotina</taxon>
        <taxon>Agaricomycetes</taxon>
        <taxon>Agaricomycetidae</taxon>
        <taxon>Boletales</taxon>
        <taxon>Boletales incertae sedis</taxon>
        <taxon>Leucogyrophana</taxon>
    </lineage>
</organism>
<comment type="caution">
    <text evidence="1">The sequence shown here is derived from an EMBL/GenBank/DDBJ whole genome shotgun (WGS) entry which is preliminary data.</text>
</comment>
<keyword evidence="2" id="KW-1185">Reference proteome</keyword>
<sequence length="548" mass="59370">MGQTLSAPATDKKSELGEDDRYLFAVSEMQGWRITMEDAHAAVLSLDEATNDKNTFFAVYDGHGGGTVAKFAGKNVHKRLVAEEAYREKRYDEALKRAFLGTDEDLLADPAHTRDPSGCTAVAALVTDNGKIYVANAGDSRSVLSVKGEVKPLSFDHKPSSETERARIVGAGGYIEYGRVNGNLALSRALGDFEFKKNYSLIPQKQVITADPDVTVHDVTDEDEFLVLACDGIWDCLSSQQVVDYIRLKVSEGMELSEIGEAMCELCLAPDTSSGAGIGCDNMTVLIVALLQGRTKQEWYQWITDRVKTRYGYDTPDTVPQIYSQTRLMAFKARREAQEERERLRKERGDEGSGFLGGSSAFSGFARVLGSTGGISFHPGSAIMSDNGPLMFGTNDDSEDDDSGDEMETDGVGSGRSFFSDTFGLGRSRSSDATQTLRDRLAAFERDIREDFDDAELGIDGDARMVEIEDDVEEDGPFDGVNGKIPKSPSPTPSPNGVQGEAPPPPKPTVNGDVTPVPQFKSQPLGDAPEPSVKADGLMDASEDPLKT</sequence>
<name>A0ACB8B1N2_9AGAM</name>
<reference evidence="1" key="1">
    <citation type="journal article" date="2021" name="New Phytol.">
        <title>Evolutionary innovations through gain and loss of genes in the ectomycorrhizal Boletales.</title>
        <authorList>
            <person name="Wu G."/>
            <person name="Miyauchi S."/>
            <person name="Morin E."/>
            <person name="Kuo A."/>
            <person name="Drula E."/>
            <person name="Varga T."/>
            <person name="Kohler A."/>
            <person name="Feng B."/>
            <person name="Cao Y."/>
            <person name="Lipzen A."/>
            <person name="Daum C."/>
            <person name="Hundley H."/>
            <person name="Pangilinan J."/>
            <person name="Johnson J."/>
            <person name="Barry K."/>
            <person name="LaButti K."/>
            <person name="Ng V."/>
            <person name="Ahrendt S."/>
            <person name="Min B."/>
            <person name="Choi I.G."/>
            <person name="Park H."/>
            <person name="Plett J.M."/>
            <person name="Magnuson J."/>
            <person name="Spatafora J.W."/>
            <person name="Nagy L.G."/>
            <person name="Henrissat B."/>
            <person name="Grigoriev I.V."/>
            <person name="Yang Z.L."/>
            <person name="Xu J."/>
            <person name="Martin F.M."/>
        </authorList>
    </citation>
    <scope>NUCLEOTIDE SEQUENCE</scope>
    <source>
        <strain evidence="1">KUC20120723A-06</strain>
    </source>
</reference>
<dbReference type="EMBL" id="MU266647">
    <property type="protein sequence ID" value="KAH7919585.1"/>
    <property type="molecule type" value="Genomic_DNA"/>
</dbReference>